<keyword evidence="3" id="KW-1185">Reference proteome</keyword>
<dbReference type="Proteomes" id="UP000826656">
    <property type="component" value="Unassembled WGS sequence"/>
</dbReference>
<organism evidence="2 3">
    <name type="scientific">Solanum tuberosum</name>
    <name type="common">Potato</name>
    <dbReference type="NCBI Taxonomy" id="4113"/>
    <lineage>
        <taxon>Eukaryota</taxon>
        <taxon>Viridiplantae</taxon>
        <taxon>Streptophyta</taxon>
        <taxon>Embryophyta</taxon>
        <taxon>Tracheophyta</taxon>
        <taxon>Spermatophyta</taxon>
        <taxon>Magnoliopsida</taxon>
        <taxon>eudicotyledons</taxon>
        <taxon>Gunneridae</taxon>
        <taxon>Pentapetalae</taxon>
        <taxon>asterids</taxon>
        <taxon>lamiids</taxon>
        <taxon>Solanales</taxon>
        <taxon>Solanaceae</taxon>
        <taxon>Solanoideae</taxon>
        <taxon>Solaneae</taxon>
        <taxon>Solanum</taxon>
    </lineage>
</organism>
<accession>A0ABQ7VTI7</accession>
<reference evidence="2 3" key="1">
    <citation type="journal article" date="2021" name="bioRxiv">
        <title>Chromosome-scale and haplotype-resolved genome assembly of a tetraploid potato cultivar.</title>
        <authorList>
            <person name="Sun H."/>
            <person name="Jiao W.-B."/>
            <person name="Krause K."/>
            <person name="Campoy J.A."/>
            <person name="Goel M."/>
            <person name="Folz-Donahue K."/>
            <person name="Kukat C."/>
            <person name="Huettel B."/>
            <person name="Schneeberger K."/>
        </authorList>
    </citation>
    <scope>NUCLEOTIDE SEQUENCE [LARGE SCALE GENOMIC DNA]</scope>
    <source>
        <strain evidence="2">SolTubOtavaFocal</strain>
        <tissue evidence="2">Leaves</tissue>
    </source>
</reference>
<name>A0ABQ7VTI7_SOLTU</name>
<evidence type="ECO:0000256" key="1">
    <source>
        <dbReference type="SAM" id="MobiDB-lite"/>
    </source>
</evidence>
<protein>
    <submittedName>
        <fullName evidence="2">Uncharacterized protein</fullName>
    </submittedName>
</protein>
<proteinExistence type="predicted"/>
<evidence type="ECO:0000313" key="2">
    <source>
        <dbReference type="EMBL" id="KAH0771820.1"/>
    </source>
</evidence>
<gene>
    <name evidence="2" type="ORF">KY290_015801</name>
</gene>
<dbReference type="EMBL" id="JAIVGD010000011">
    <property type="protein sequence ID" value="KAH0771820.1"/>
    <property type="molecule type" value="Genomic_DNA"/>
</dbReference>
<comment type="caution">
    <text evidence="2">The sequence shown here is derived from an EMBL/GenBank/DDBJ whole genome shotgun (WGS) entry which is preliminary data.</text>
</comment>
<feature type="region of interest" description="Disordered" evidence="1">
    <location>
        <begin position="1"/>
        <end position="20"/>
    </location>
</feature>
<sequence length="65" mass="7044">MISQNEVDIPGTPTGKKAPPMASLHAIVSHHDQGNEITNTQLTATLENVLIVEDKGEEHNESNLQ</sequence>
<evidence type="ECO:0000313" key="3">
    <source>
        <dbReference type="Proteomes" id="UP000826656"/>
    </source>
</evidence>